<evidence type="ECO:0000256" key="4">
    <source>
        <dbReference type="ARBA" id="ARBA00016014"/>
    </source>
</evidence>
<dbReference type="NCBIfam" id="TIGR00460">
    <property type="entry name" value="fmt"/>
    <property type="match status" value="1"/>
</dbReference>
<dbReference type="InterPro" id="IPR036477">
    <property type="entry name" value="Formyl_transf_N_sf"/>
</dbReference>
<evidence type="ECO:0000256" key="3">
    <source>
        <dbReference type="ARBA" id="ARBA00012261"/>
    </source>
</evidence>
<dbReference type="EC" id="2.1.2.9" evidence="3 8"/>
<evidence type="ECO:0000256" key="7">
    <source>
        <dbReference type="ARBA" id="ARBA00048558"/>
    </source>
</evidence>
<dbReference type="Gene3D" id="3.40.50.170">
    <property type="entry name" value="Formyl transferase, N-terminal domain"/>
    <property type="match status" value="1"/>
</dbReference>
<dbReference type="InterPro" id="IPR037022">
    <property type="entry name" value="Formyl_trans_C_sf"/>
</dbReference>
<keyword evidence="5 8" id="KW-0808">Transferase</keyword>
<dbReference type="InterPro" id="IPR001555">
    <property type="entry name" value="GART_AS"/>
</dbReference>
<dbReference type="Proteomes" id="UP000469724">
    <property type="component" value="Unassembled WGS sequence"/>
</dbReference>
<keyword evidence="12" id="KW-1185">Reference proteome</keyword>
<dbReference type="AlphaFoldDB" id="A0A7K3NRH2"/>
<comment type="similarity">
    <text evidence="2 8">Belongs to the Fmt family.</text>
</comment>
<evidence type="ECO:0000313" key="12">
    <source>
        <dbReference type="Proteomes" id="UP000469724"/>
    </source>
</evidence>
<dbReference type="Gene3D" id="3.10.25.10">
    <property type="entry name" value="Formyl transferase, C-terminal domain"/>
    <property type="match status" value="1"/>
</dbReference>
<gene>
    <name evidence="8" type="primary">fmt</name>
    <name evidence="11" type="ORF">G3N56_18605</name>
</gene>
<dbReference type="HAMAP" id="MF_00182">
    <property type="entry name" value="Formyl_trans"/>
    <property type="match status" value="1"/>
</dbReference>
<dbReference type="PANTHER" id="PTHR11138:SF5">
    <property type="entry name" value="METHIONYL-TRNA FORMYLTRANSFERASE, MITOCHONDRIAL"/>
    <property type="match status" value="1"/>
</dbReference>
<dbReference type="GO" id="GO:0005829">
    <property type="term" value="C:cytosol"/>
    <property type="evidence" value="ECO:0007669"/>
    <property type="project" value="TreeGrafter"/>
</dbReference>
<reference evidence="11 12" key="1">
    <citation type="submission" date="2020-02" db="EMBL/GenBank/DDBJ databases">
        <title>Comparative genomics of sulfur disproportionating microorganisms.</title>
        <authorList>
            <person name="Ward L.M."/>
            <person name="Bertran E."/>
            <person name="Johnston D.T."/>
        </authorList>
    </citation>
    <scope>NUCLEOTIDE SEQUENCE [LARGE SCALE GENOMIC DNA]</scope>
    <source>
        <strain evidence="11 12">DSM 3696</strain>
    </source>
</reference>
<comment type="function">
    <text evidence="1 8">Attaches a formyl group to the free amino group of methionyl-tRNA(fMet). The formyl group appears to play a dual role in the initiator identity of N-formylmethionyl-tRNA by promoting its recognition by IF2 and preventing the misappropriation of this tRNA by the elongation apparatus.</text>
</comment>
<dbReference type="CDD" id="cd08704">
    <property type="entry name" value="Met_tRNA_FMT_C"/>
    <property type="match status" value="1"/>
</dbReference>
<dbReference type="InterPro" id="IPR044135">
    <property type="entry name" value="Met-tRNA-FMT_C"/>
</dbReference>
<comment type="caution">
    <text evidence="11">The sequence shown here is derived from an EMBL/GenBank/DDBJ whole genome shotgun (WGS) entry which is preliminary data.</text>
</comment>
<feature type="domain" description="Formyl transferase C-terminal" evidence="10">
    <location>
        <begin position="199"/>
        <end position="307"/>
    </location>
</feature>
<protein>
    <recommendedName>
        <fullName evidence="4 8">Methionyl-tRNA formyltransferase</fullName>
        <ecNumber evidence="3 8">2.1.2.9</ecNumber>
    </recommendedName>
</protein>
<name>A0A7K3NRH2_9BACT</name>
<dbReference type="InterPro" id="IPR002376">
    <property type="entry name" value="Formyl_transf_N"/>
</dbReference>
<dbReference type="RefSeq" id="WP_163303819.1">
    <property type="nucleotide sequence ID" value="NZ_JAAGRQ010000137.1"/>
</dbReference>
<evidence type="ECO:0000256" key="8">
    <source>
        <dbReference type="HAMAP-Rule" id="MF_00182"/>
    </source>
</evidence>
<keyword evidence="6 8" id="KW-0648">Protein biosynthesis</keyword>
<sequence length="330" mass="34172">MGTPDFAAAVLRGVLDAGACQVVAVYTQPDRPCGRGQACRPGPVKTLALEMGLPVLQPADFKSPDEVARLAAFEPDLLLVAAYGMLLPQAVLDVPKIMPINVHASLLPGYRGAAPVQRAILSGDTVTGATIMRMVKALDAGPILAQRALTIGFDDDAGTILSQMAAMGGTLLAETLTRMAAGPILEIPQDESRATYAAKIGKAEAEIRFDRPVMDVHNRIRAFSPKPGAFFHVRLRPGAPPLRVIAAPGRPESAPGGTPPEGAAPGTVLGLAEGNLRVACADGVYLIPRLRPAGKKEMTAEAFACGYLGKCPEGASPVCGPGDLDTTAAT</sequence>
<evidence type="ECO:0000259" key="10">
    <source>
        <dbReference type="Pfam" id="PF02911"/>
    </source>
</evidence>
<feature type="domain" description="Formyl transferase N-terminal" evidence="9">
    <location>
        <begin position="2"/>
        <end position="175"/>
    </location>
</feature>
<dbReference type="SUPFAM" id="SSF50486">
    <property type="entry name" value="FMT C-terminal domain-like"/>
    <property type="match status" value="1"/>
</dbReference>
<dbReference type="CDD" id="cd08646">
    <property type="entry name" value="FMT_core_Met-tRNA-FMT_N"/>
    <property type="match status" value="1"/>
</dbReference>
<dbReference type="GO" id="GO:0004479">
    <property type="term" value="F:methionyl-tRNA formyltransferase activity"/>
    <property type="evidence" value="ECO:0007669"/>
    <property type="project" value="UniProtKB-UniRule"/>
</dbReference>
<evidence type="ECO:0000256" key="1">
    <source>
        <dbReference type="ARBA" id="ARBA00002606"/>
    </source>
</evidence>
<proteinExistence type="inferred from homology"/>
<dbReference type="Pfam" id="PF02911">
    <property type="entry name" value="Formyl_trans_C"/>
    <property type="match status" value="1"/>
</dbReference>
<dbReference type="Pfam" id="PF00551">
    <property type="entry name" value="Formyl_trans_N"/>
    <property type="match status" value="1"/>
</dbReference>
<evidence type="ECO:0000313" key="11">
    <source>
        <dbReference type="EMBL" id="NDY58751.1"/>
    </source>
</evidence>
<dbReference type="InterPro" id="IPR005793">
    <property type="entry name" value="Formyl_trans_C"/>
</dbReference>
<comment type="catalytic activity">
    <reaction evidence="7 8">
        <text>L-methionyl-tRNA(fMet) + (6R)-10-formyltetrahydrofolate = N-formyl-L-methionyl-tRNA(fMet) + (6S)-5,6,7,8-tetrahydrofolate + H(+)</text>
        <dbReference type="Rhea" id="RHEA:24380"/>
        <dbReference type="Rhea" id="RHEA-COMP:9952"/>
        <dbReference type="Rhea" id="RHEA-COMP:9953"/>
        <dbReference type="ChEBI" id="CHEBI:15378"/>
        <dbReference type="ChEBI" id="CHEBI:57453"/>
        <dbReference type="ChEBI" id="CHEBI:78530"/>
        <dbReference type="ChEBI" id="CHEBI:78844"/>
        <dbReference type="ChEBI" id="CHEBI:195366"/>
        <dbReference type="EC" id="2.1.2.9"/>
    </reaction>
</comment>
<dbReference type="PANTHER" id="PTHR11138">
    <property type="entry name" value="METHIONYL-TRNA FORMYLTRANSFERASE"/>
    <property type="match status" value="1"/>
</dbReference>
<evidence type="ECO:0000256" key="5">
    <source>
        <dbReference type="ARBA" id="ARBA00022679"/>
    </source>
</evidence>
<evidence type="ECO:0000256" key="2">
    <source>
        <dbReference type="ARBA" id="ARBA00010699"/>
    </source>
</evidence>
<feature type="binding site" evidence="8">
    <location>
        <begin position="105"/>
        <end position="108"/>
    </location>
    <ligand>
        <name>(6S)-5,6,7,8-tetrahydrofolate</name>
        <dbReference type="ChEBI" id="CHEBI:57453"/>
    </ligand>
</feature>
<dbReference type="InterPro" id="IPR011034">
    <property type="entry name" value="Formyl_transferase-like_C_sf"/>
</dbReference>
<dbReference type="SUPFAM" id="SSF53328">
    <property type="entry name" value="Formyltransferase"/>
    <property type="match status" value="1"/>
</dbReference>
<dbReference type="InterPro" id="IPR041711">
    <property type="entry name" value="Met-tRNA-FMT_N"/>
</dbReference>
<accession>A0A7K3NRH2</accession>
<evidence type="ECO:0000256" key="6">
    <source>
        <dbReference type="ARBA" id="ARBA00022917"/>
    </source>
</evidence>
<dbReference type="PROSITE" id="PS00373">
    <property type="entry name" value="GART"/>
    <property type="match status" value="1"/>
</dbReference>
<evidence type="ECO:0000259" key="9">
    <source>
        <dbReference type="Pfam" id="PF00551"/>
    </source>
</evidence>
<dbReference type="EMBL" id="JAAGRQ010000137">
    <property type="protein sequence ID" value="NDY58751.1"/>
    <property type="molecule type" value="Genomic_DNA"/>
</dbReference>
<organism evidence="11 12">
    <name type="scientific">Desulfolutivibrio sulfodismutans</name>
    <dbReference type="NCBI Taxonomy" id="63561"/>
    <lineage>
        <taxon>Bacteria</taxon>
        <taxon>Pseudomonadati</taxon>
        <taxon>Thermodesulfobacteriota</taxon>
        <taxon>Desulfovibrionia</taxon>
        <taxon>Desulfovibrionales</taxon>
        <taxon>Desulfovibrionaceae</taxon>
        <taxon>Desulfolutivibrio</taxon>
    </lineage>
</organism>
<dbReference type="InterPro" id="IPR005794">
    <property type="entry name" value="Fmt"/>
</dbReference>